<reference evidence="1" key="1">
    <citation type="journal article" date="2021" name="Front. Plant Sci.">
        <title>Chromosome-Scale Genome Assembly for Chinese Sour Jujube and Insights Into Its Genome Evolution and Domestication Signature.</title>
        <authorList>
            <person name="Shen L.-Y."/>
            <person name="Luo H."/>
            <person name="Wang X.-L."/>
            <person name="Wang X.-M."/>
            <person name="Qiu X.-J."/>
            <person name="Liu H."/>
            <person name="Zhou S.-S."/>
            <person name="Jia K.-H."/>
            <person name="Nie S."/>
            <person name="Bao Y.-T."/>
            <person name="Zhang R.-G."/>
            <person name="Yun Q.-Z."/>
            <person name="Chai Y.-H."/>
            <person name="Lu J.-Y."/>
            <person name="Li Y."/>
            <person name="Zhao S.-W."/>
            <person name="Mao J.-F."/>
            <person name="Jia S.-G."/>
            <person name="Mao Y.-M."/>
        </authorList>
    </citation>
    <scope>NUCLEOTIDE SEQUENCE</scope>
    <source>
        <strain evidence="1">AT0</strain>
        <tissue evidence="1">Leaf</tissue>
    </source>
</reference>
<evidence type="ECO:0000313" key="1">
    <source>
        <dbReference type="EMBL" id="KAH7524577.1"/>
    </source>
</evidence>
<proteinExistence type="predicted"/>
<dbReference type="EMBL" id="JAEACU010000006">
    <property type="protein sequence ID" value="KAH7524577.1"/>
    <property type="molecule type" value="Genomic_DNA"/>
</dbReference>
<accession>A0A978V9J2</accession>
<comment type="caution">
    <text evidence="1">The sequence shown here is derived from an EMBL/GenBank/DDBJ whole genome shotgun (WGS) entry which is preliminary data.</text>
</comment>
<organism evidence="1 2">
    <name type="scientific">Ziziphus jujuba var. spinosa</name>
    <dbReference type="NCBI Taxonomy" id="714518"/>
    <lineage>
        <taxon>Eukaryota</taxon>
        <taxon>Viridiplantae</taxon>
        <taxon>Streptophyta</taxon>
        <taxon>Embryophyta</taxon>
        <taxon>Tracheophyta</taxon>
        <taxon>Spermatophyta</taxon>
        <taxon>Magnoliopsida</taxon>
        <taxon>eudicotyledons</taxon>
        <taxon>Gunneridae</taxon>
        <taxon>Pentapetalae</taxon>
        <taxon>rosids</taxon>
        <taxon>fabids</taxon>
        <taxon>Rosales</taxon>
        <taxon>Rhamnaceae</taxon>
        <taxon>Paliureae</taxon>
        <taxon>Ziziphus</taxon>
    </lineage>
</organism>
<sequence>MERWGRSNVSSRMMFKRLLTDRHEITIKQINSTMQQFLLSCRPSISMLFSRFLVSPFPTTSIRFSMPTLSQYSSAIANPSSFKLINHTLPHRLKAIYFVPIGYPYPTSIPYPSRRGLIGDHLFYYTSMVELKFGNNMG</sequence>
<protein>
    <submittedName>
        <fullName evidence="1">Uncharacterized protein</fullName>
    </submittedName>
</protein>
<dbReference type="Proteomes" id="UP000813462">
    <property type="component" value="Unassembled WGS sequence"/>
</dbReference>
<evidence type="ECO:0000313" key="2">
    <source>
        <dbReference type="Proteomes" id="UP000813462"/>
    </source>
</evidence>
<gene>
    <name evidence="1" type="ORF">FEM48_Zijuj06G0134300</name>
</gene>
<name>A0A978V9J2_ZIZJJ</name>
<dbReference type="AlphaFoldDB" id="A0A978V9J2"/>